<keyword evidence="6 9" id="KW-0472">Membrane</keyword>
<dbReference type="PANTHER" id="PTHR37461:SF1">
    <property type="entry name" value="ANTI-SIGMA-K FACTOR RSKA"/>
    <property type="match status" value="1"/>
</dbReference>
<dbReference type="AlphaFoldDB" id="A0A7W7ZLU1"/>
<dbReference type="Proteomes" id="UP000584867">
    <property type="component" value="Unassembled WGS sequence"/>
</dbReference>
<evidence type="ECO:0000256" key="7">
    <source>
        <dbReference type="ARBA" id="ARBA00029829"/>
    </source>
</evidence>
<sequence length="271" mass="28274">MMQGEHISQEDLGLYAMQALSPEEALAVRTHLAECALCRAELAELSGDLALVALSVEQHPVPEGARQRFLNRVSADSAATTQQAVGLLAAQEAPRRATRTTAIWLPWAAVAALLIAVVSLNMKIASLKEQLSEQSSAALKLEAESSHAQQVLEVLTAPKAQRATLTASKVPAIPTGRAVYLADRGALVLQASNLEHLPEGKTYELWVVPANGASPIPAGLFRPDATGSASLVLPPLPKGIPAKAFAITIERAEGSSVPTAPIILSGAAIGV</sequence>
<dbReference type="Pfam" id="PF13490">
    <property type="entry name" value="zf-HC2"/>
    <property type="match status" value="1"/>
</dbReference>
<keyword evidence="5 9" id="KW-1133">Transmembrane helix</keyword>
<feature type="domain" description="Putative zinc-finger" evidence="11">
    <location>
        <begin position="9"/>
        <end position="39"/>
    </location>
</feature>
<evidence type="ECO:0000256" key="9">
    <source>
        <dbReference type="SAM" id="Phobius"/>
    </source>
</evidence>
<evidence type="ECO:0000313" key="12">
    <source>
        <dbReference type="EMBL" id="MBB5062113.1"/>
    </source>
</evidence>
<feature type="domain" description="Anti-sigma K factor RskA C-terminal" evidence="10">
    <location>
        <begin position="108"/>
        <end position="261"/>
    </location>
</feature>
<dbReference type="EMBL" id="JACHIO010000002">
    <property type="protein sequence ID" value="MBB5062113.1"/>
    <property type="molecule type" value="Genomic_DNA"/>
</dbReference>
<comment type="subcellular location">
    <subcellularLocation>
        <location evidence="2">Cell membrane</location>
    </subcellularLocation>
    <subcellularLocation>
        <location evidence="1">Membrane</location>
        <topology evidence="1">Single-pass membrane protein</topology>
    </subcellularLocation>
</comment>
<dbReference type="InterPro" id="IPR041916">
    <property type="entry name" value="Anti_sigma_zinc_sf"/>
</dbReference>
<gene>
    <name evidence="12" type="ORF">HDF15_000440</name>
</gene>
<evidence type="ECO:0000259" key="10">
    <source>
        <dbReference type="Pfam" id="PF10099"/>
    </source>
</evidence>
<dbReference type="GO" id="GO:0005886">
    <property type="term" value="C:plasma membrane"/>
    <property type="evidence" value="ECO:0007669"/>
    <property type="project" value="UniProtKB-SubCell"/>
</dbReference>
<dbReference type="GO" id="GO:0016989">
    <property type="term" value="F:sigma factor antagonist activity"/>
    <property type="evidence" value="ECO:0007669"/>
    <property type="project" value="TreeGrafter"/>
</dbReference>
<proteinExistence type="predicted"/>
<protein>
    <recommendedName>
        <fullName evidence="8">Regulator of SigK</fullName>
    </recommendedName>
    <alternativeName>
        <fullName evidence="7">Sigma-K anti-sigma factor RskA</fullName>
    </alternativeName>
</protein>
<evidence type="ECO:0000256" key="1">
    <source>
        <dbReference type="ARBA" id="ARBA00004167"/>
    </source>
</evidence>
<feature type="transmembrane region" description="Helical" evidence="9">
    <location>
        <begin position="104"/>
        <end position="122"/>
    </location>
</feature>
<organism evidence="12 13">
    <name type="scientific">Granulicella mallensis</name>
    <dbReference type="NCBI Taxonomy" id="940614"/>
    <lineage>
        <taxon>Bacteria</taxon>
        <taxon>Pseudomonadati</taxon>
        <taxon>Acidobacteriota</taxon>
        <taxon>Terriglobia</taxon>
        <taxon>Terriglobales</taxon>
        <taxon>Acidobacteriaceae</taxon>
        <taxon>Granulicella</taxon>
    </lineage>
</organism>
<reference evidence="12 13" key="1">
    <citation type="submission" date="2020-08" db="EMBL/GenBank/DDBJ databases">
        <title>Genomic Encyclopedia of Type Strains, Phase IV (KMG-V): Genome sequencing to study the core and pangenomes of soil and plant-associated prokaryotes.</title>
        <authorList>
            <person name="Whitman W."/>
        </authorList>
    </citation>
    <scope>NUCLEOTIDE SEQUENCE [LARGE SCALE GENOMIC DNA]</scope>
    <source>
        <strain evidence="12 13">X5P3</strain>
    </source>
</reference>
<evidence type="ECO:0000256" key="8">
    <source>
        <dbReference type="ARBA" id="ARBA00030803"/>
    </source>
</evidence>
<dbReference type="InterPro" id="IPR027383">
    <property type="entry name" value="Znf_put"/>
</dbReference>
<keyword evidence="4 9" id="KW-0812">Transmembrane</keyword>
<evidence type="ECO:0000256" key="6">
    <source>
        <dbReference type="ARBA" id="ARBA00023136"/>
    </source>
</evidence>
<dbReference type="Pfam" id="PF10099">
    <property type="entry name" value="RskA_C"/>
    <property type="match status" value="1"/>
</dbReference>
<dbReference type="Gene3D" id="1.10.10.1320">
    <property type="entry name" value="Anti-sigma factor, zinc-finger domain"/>
    <property type="match status" value="1"/>
</dbReference>
<accession>A0A7W7ZLU1</accession>
<dbReference type="GO" id="GO:0006417">
    <property type="term" value="P:regulation of translation"/>
    <property type="evidence" value="ECO:0007669"/>
    <property type="project" value="TreeGrafter"/>
</dbReference>
<keyword evidence="3" id="KW-1003">Cell membrane</keyword>
<comment type="caution">
    <text evidence="12">The sequence shown here is derived from an EMBL/GenBank/DDBJ whole genome shotgun (WGS) entry which is preliminary data.</text>
</comment>
<evidence type="ECO:0000256" key="3">
    <source>
        <dbReference type="ARBA" id="ARBA00022475"/>
    </source>
</evidence>
<dbReference type="RefSeq" id="WP_184252857.1">
    <property type="nucleotide sequence ID" value="NZ_JACHIO010000002.1"/>
</dbReference>
<evidence type="ECO:0000256" key="4">
    <source>
        <dbReference type="ARBA" id="ARBA00022692"/>
    </source>
</evidence>
<name>A0A7W7ZLU1_9BACT</name>
<evidence type="ECO:0000256" key="2">
    <source>
        <dbReference type="ARBA" id="ARBA00004236"/>
    </source>
</evidence>
<evidence type="ECO:0000256" key="5">
    <source>
        <dbReference type="ARBA" id="ARBA00022989"/>
    </source>
</evidence>
<evidence type="ECO:0000259" key="11">
    <source>
        <dbReference type="Pfam" id="PF13490"/>
    </source>
</evidence>
<evidence type="ECO:0000313" key="13">
    <source>
        <dbReference type="Proteomes" id="UP000584867"/>
    </source>
</evidence>
<dbReference type="PANTHER" id="PTHR37461">
    <property type="entry name" value="ANTI-SIGMA-K FACTOR RSKA"/>
    <property type="match status" value="1"/>
</dbReference>
<dbReference type="InterPro" id="IPR051474">
    <property type="entry name" value="Anti-sigma-K/W_factor"/>
</dbReference>
<dbReference type="InterPro" id="IPR018764">
    <property type="entry name" value="RskA_C"/>
</dbReference>